<keyword evidence="3" id="KW-0547">Nucleotide-binding</keyword>
<dbReference type="InterPro" id="IPR027417">
    <property type="entry name" value="P-loop_NTPase"/>
</dbReference>
<dbReference type="OrthoDB" id="9776369at2"/>
<comment type="caution">
    <text evidence="8">The sequence shown here is derived from an EMBL/GenBank/DDBJ whole genome shotgun (WGS) entry which is preliminary data.</text>
</comment>
<evidence type="ECO:0000259" key="7">
    <source>
        <dbReference type="PROSITE" id="PS50893"/>
    </source>
</evidence>
<dbReference type="InterPro" id="IPR003593">
    <property type="entry name" value="AAA+_ATPase"/>
</dbReference>
<dbReference type="PROSITE" id="PS50893">
    <property type="entry name" value="ABC_TRANSPORTER_2"/>
    <property type="match status" value="1"/>
</dbReference>
<dbReference type="InterPro" id="IPR017871">
    <property type="entry name" value="ABC_transporter-like_CS"/>
</dbReference>
<keyword evidence="5" id="KW-0029">Amino-acid transport</keyword>
<dbReference type="Proteomes" id="UP000076959">
    <property type="component" value="Unassembled WGS sequence"/>
</dbReference>
<feature type="domain" description="ABC transporter" evidence="7">
    <location>
        <begin position="2"/>
        <end position="230"/>
    </location>
</feature>
<evidence type="ECO:0000256" key="4">
    <source>
        <dbReference type="ARBA" id="ARBA00022840"/>
    </source>
</evidence>
<dbReference type="GO" id="GO:0015658">
    <property type="term" value="F:branched-chain amino acid transmembrane transporter activity"/>
    <property type="evidence" value="ECO:0007669"/>
    <property type="project" value="TreeGrafter"/>
</dbReference>
<dbReference type="GO" id="GO:0005524">
    <property type="term" value="F:ATP binding"/>
    <property type="evidence" value="ECO:0007669"/>
    <property type="project" value="UniProtKB-KW"/>
</dbReference>
<reference evidence="8 9" key="1">
    <citation type="submission" date="2016-03" db="EMBL/GenBank/DDBJ databases">
        <title>Draft Genome Sequence of the Strain BR 10245 (Bradyrhizobium sp.) isolated from nodules of Centrolobium paraense.</title>
        <authorList>
            <person name="Simoes-Araujo J.L.Sr."/>
            <person name="Barauna A.C."/>
            <person name="Silva K."/>
            <person name="Zilli J.E."/>
        </authorList>
    </citation>
    <scope>NUCLEOTIDE SEQUENCE [LARGE SCALE GENOMIC DNA]</scope>
    <source>
        <strain evidence="8 9">BR 10245</strain>
    </source>
</reference>
<dbReference type="AlphaFoldDB" id="A0A176YA94"/>
<gene>
    <name evidence="8" type="ORF">AYJ54_33140</name>
</gene>
<dbReference type="SUPFAM" id="SSF52540">
    <property type="entry name" value="P-loop containing nucleoside triphosphate hydrolases"/>
    <property type="match status" value="1"/>
</dbReference>
<dbReference type="Gene3D" id="3.40.50.300">
    <property type="entry name" value="P-loop containing nucleotide triphosphate hydrolases"/>
    <property type="match status" value="1"/>
</dbReference>
<dbReference type="CDD" id="cd03224">
    <property type="entry name" value="ABC_TM1139_LivF_branched"/>
    <property type="match status" value="1"/>
</dbReference>
<comment type="similarity">
    <text evidence="1">Belongs to the ABC transporter superfamily.</text>
</comment>
<evidence type="ECO:0000256" key="1">
    <source>
        <dbReference type="ARBA" id="ARBA00005417"/>
    </source>
</evidence>
<dbReference type="GO" id="GO:0016887">
    <property type="term" value="F:ATP hydrolysis activity"/>
    <property type="evidence" value="ECO:0007669"/>
    <property type="project" value="InterPro"/>
</dbReference>
<dbReference type="PANTHER" id="PTHR43820">
    <property type="entry name" value="HIGH-AFFINITY BRANCHED-CHAIN AMINO ACID TRANSPORT ATP-BINDING PROTEIN LIVF"/>
    <property type="match status" value="1"/>
</dbReference>
<protein>
    <submittedName>
        <fullName evidence="8">ABC transporter ATP-binding protein</fullName>
    </submittedName>
</protein>
<dbReference type="GO" id="GO:0015807">
    <property type="term" value="P:L-amino acid transport"/>
    <property type="evidence" value="ECO:0007669"/>
    <property type="project" value="TreeGrafter"/>
</dbReference>
<name>A0A176YA94_9BRAD</name>
<evidence type="ECO:0000256" key="6">
    <source>
        <dbReference type="ARBA" id="ARBA00024722"/>
    </source>
</evidence>
<accession>A0A176YA94</accession>
<keyword evidence="2" id="KW-0813">Transport</keyword>
<dbReference type="SMART" id="SM00382">
    <property type="entry name" value="AAA"/>
    <property type="match status" value="1"/>
</dbReference>
<dbReference type="PANTHER" id="PTHR43820:SF4">
    <property type="entry name" value="HIGH-AFFINITY BRANCHED-CHAIN AMINO ACID TRANSPORT ATP-BINDING PROTEIN LIVF"/>
    <property type="match status" value="1"/>
</dbReference>
<evidence type="ECO:0000313" key="9">
    <source>
        <dbReference type="Proteomes" id="UP000076959"/>
    </source>
</evidence>
<organism evidence="8 9">
    <name type="scientific">Bradyrhizobium centrolobii</name>
    <dbReference type="NCBI Taxonomy" id="1505087"/>
    <lineage>
        <taxon>Bacteria</taxon>
        <taxon>Pseudomonadati</taxon>
        <taxon>Pseudomonadota</taxon>
        <taxon>Alphaproteobacteria</taxon>
        <taxon>Hyphomicrobiales</taxon>
        <taxon>Nitrobacteraceae</taxon>
        <taxon>Bradyrhizobium</taxon>
    </lineage>
</organism>
<keyword evidence="9" id="KW-1185">Reference proteome</keyword>
<keyword evidence="4 8" id="KW-0067">ATP-binding</keyword>
<evidence type="ECO:0000256" key="3">
    <source>
        <dbReference type="ARBA" id="ARBA00022741"/>
    </source>
</evidence>
<comment type="function">
    <text evidence="6">Involved in beta-(1--&gt;2)glucan export. Transmembrane domains (TMD) form a pore in the inner membrane and the ATP-binding domain (NBD) is responsible for energy generation.</text>
</comment>
<dbReference type="PROSITE" id="PS00211">
    <property type="entry name" value="ABC_TRANSPORTER_1"/>
    <property type="match status" value="1"/>
</dbReference>
<evidence type="ECO:0000256" key="5">
    <source>
        <dbReference type="ARBA" id="ARBA00022970"/>
    </source>
</evidence>
<dbReference type="Pfam" id="PF00005">
    <property type="entry name" value="ABC_tran"/>
    <property type="match status" value="1"/>
</dbReference>
<proteinExistence type="inferred from homology"/>
<dbReference type="STRING" id="1505087.AYJ54_33140"/>
<dbReference type="InterPro" id="IPR052156">
    <property type="entry name" value="BCAA_Transport_ATP-bd_LivF"/>
</dbReference>
<evidence type="ECO:0000256" key="2">
    <source>
        <dbReference type="ARBA" id="ARBA00022448"/>
    </source>
</evidence>
<dbReference type="InterPro" id="IPR003439">
    <property type="entry name" value="ABC_transporter-like_ATP-bd"/>
</dbReference>
<dbReference type="EMBL" id="LUUB01000119">
    <property type="protein sequence ID" value="OAE99610.1"/>
    <property type="molecule type" value="Genomic_DNA"/>
</dbReference>
<evidence type="ECO:0000313" key="8">
    <source>
        <dbReference type="EMBL" id="OAE99610.1"/>
    </source>
</evidence>
<sequence>MLEVENLHAGYGRIGILAGVSFSIARGELVGVLGHNGMGKTTLLKTLIGELQASAGVIRYEGRDVTRVRTAHRARAGMGYVPQGEGVFPDLTVRENLRMGELGVIEQSAVPELLERFPILRPLLDRRARMLSGGERQVLALARCLAGRPNLVLLDEPSDGVQPSIVDDIAERLQALRSAWNLTILLVEQDLKLVATLAQRVLIMQKGRITDELAPSALGDRALISERMGL</sequence>